<evidence type="ECO:0000313" key="4">
    <source>
        <dbReference type="Proteomes" id="UP000023152"/>
    </source>
</evidence>
<dbReference type="PANTHER" id="PTHR10539">
    <property type="entry name" value="26S PROTEASOME NON-ATPASE REGULATORY SUBUNIT 13"/>
    <property type="match status" value="1"/>
</dbReference>
<name>X6MYK6_RETFI</name>
<dbReference type="InterPro" id="IPR000717">
    <property type="entry name" value="PCI_dom"/>
</dbReference>
<dbReference type="GO" id="GO:0005198">
    <property type="term" value="F:structural molecule activity"/>
    <property type="evidence" value="ECO:0007669"/>
    <property type="project" value="TreeGrafter"/>
</dbReference>
<keyword evidence="4" id="KW-1185">Reference proteome</keyword>
<feature type="domain" description="PCI" evidence="2">
    <location>
        <begin position="171"/>
        <end position="270"/>
    </location>
</feature>
<comment type="caution">
    <text evidence="3">The sequence shown here is derived from an EMBL/GenBank/DDBJ whole genome shotgun (WGS) entry which is preliminary data.</text>
</comment>
<dbReference type="Proteomes" id="UP000023152">
    <property type="component" value="Unassembled WGS sequence"/>
</dbReference>
<reference evidence="3 4" key="1">
    <citation type="journal article" date="2013" name="Curr. Biol.">
        <title>The Genome of the Foraminiferan Reticulomyxa filosa.</title>
        <authorList>
            <person name="Glockner G."/>
            <person name="Hulsmann N."/>
            <person name="Schleicher M."/>
            <person name="Noegel A.A."/>
            <person name="Eichinger L."/>
            <person name="Gallinger C."/>
            <person name="Pawlowski J."/>
            <person name="Sierra R."/>
            <person name="Euteneuer U."/>
            <person name="Pillet L."/>
            <person name="Moustafa A."/>
            <person name="Platzer M."/>
            <person name="Groth M."/>
            <person name="Szafranski K."/>
            <person name="Schliwa M."/>
        </authorList>
    </citation>
    <scope>NUCLEOTIDE SEQUENCE [LARGE SCALE GENOMIC DNA]</scope>
</reference>
<dbReference type="Pfam" id="PF22037">
    <property type="entry name" value="PSD13_N"/>
    <property type="match status" value="1"/>
</dbReference>
<proteinExistence type="predicted"/>
<protein>
    <recommendedName>
        <fullName evidence="2">PCI domain-containing protein</fullName>
    </recommendedName>
</protein>
<gene>
    <name evidence="3" type="ORF">RFI_19126</name>
</gene>
<dbReference type="OMA" id="EAWANDI"/>
<evidence type="ECO:0000313" key="3">
    <source>
        <dbReference type="EMBL" id="ETO18160.1"/>
    </source>
</evidence>
<dbReference type="AlphaFoldDB" id="X6MYK6"/>
<dbReference type="InterPro" id="IPR035298">
    <property type="entry name" value="PSMD13"/>
</dbReference>
<organism evidence="3 4">
    <name type="scientific">Reticulomyxa filosa</name>
    <dbReference type="NCBI Taxonomy" id="46433"/>
    <lineage>
        <taxon>Eukaryota</taxon>
        <taxon>Sar</taxon>
        <taxon>Rhizaria</taxon>
        <taxon>Retaria</taxon>
        <taxon>Foraminifera</taxon>
        <taxon>Monothalamids</taxon>
        <taxon>Reticulomyxidae</taxon>
        <taxon>Reticulomyxa</taxon>
    </lineage>
</organism>
<dbReference type="SMART" id="SM00088">
    <property type="entry name" value="PINT"/>
    <property type="match status" value="1"/>
</dbReference>
<evidence type="ECO:0000256" key="1">
    <source>
        <dbReference type="ARBA" id="ARBA00022942"/>
    </source>
</evidence>
<dbReference type="GO" id="GO:0006511">
    <property type="term" value="P:ubiquitin-dependent protein catabolic process"/>
    <property type="evidence" value="ECO:0007669"/>
    <property type="project" value="TreeGrafter"/>
</dbReference>
<dbReference type="GO" id="GO:0005829">
    <property type="term" value="C:cytosol"/>
    <property type="evidence" value="ECO:0007669"/>
    <property type="project" value="TreeGrafter"/>
</dbReference>
<dbReference type="InterPro" id="IPR054179">
    <property type="entry name" value="PSD13_N"/>
</dbReference>
<dbReference type="PANTHER" id="PTHR10539:SF0">
    <property type="entry name" value="26S PROTEASOME NON-ATPASE REGULATORY SUBUNIT 13"/>
    <property type="match status" value="1"/>
</dbReference>
<dbReference type="EMBL" id="ASPP01015390">
    <property type="protein sequence ID" value="ETO18160.1"/>
    <property type="molecule type" value="Genomic_DNA"/>
</dbReference>
<dbReference type="GO" id="GO:0005634">
    <property type="term" value="C:nucleus"/>
    <property type="evidence" value="ECO:0007669"/>
    <property type="project" value="TreeGrafter"/>
</dbReference>
<evidence type="ECO:0000259" key="2">
    <source>
        <dbReference type="SMART" id="SM00088"/>
    </source>
</evidence>
<dbReference type="GO" id="GO:0008541">
    <property type="term" value="C:proteasome regulatory particle, lid subcomplex"/>
    <property type="evidence" value="ECO:0007669"/>
    <property type="project" value="TreeGrafter"/>
</dbReference>
<keyword evidence="1" id="KW-0647">Proteasome</keyword>
<dbReference type="OrthoDB" id="1093at2759"/>
<sequence>MALVKQAIGAIEDPSAKLLLQCQLGHFQLSANERKQAKETLEEVETVIKKQIRVPPPELLAQYHLACAELWKASNEVGKFYRNAMSYLGYAKDVTNQEAWANDIALAALADKSFYDFGELSLHPIMDSLTNSPRAWVLHVVQAFIRGELEHFNSVIQKYEKEIHSDEMLKNYTKVMNEKIRLLALVRLAFYKNSMERVLSFKEISVVADTDIAKVVFFCCVEQLVMRGMSVGLLKGIVDGIDETVTVTFVKPRILDRDEIAAMHKRSEQWVAKIEAVAAQLKPAIETLS</sequence>
<accession>X6MYK6</accession>